<feature type="transmembrane region" description="Helical" evidence="7">
    <location>
        <begin position="47"/>
        <end position="64"/>
    </location>
</feature>
<evidence type="ECO:0000256" key="7">
    <source>
        <dbReference type="SAM" id="Phobius"/>
    </source>
</evidence>
<comment type="caution">
    <text evidence="8">The sequence shown here is derived from an EMBL/GenBank/DDBJ whole genome shotgun (WGS) entry which is preliminary data.</text>
</comment>
<keyword evidence="3 7" id="KW-0812">Transmembrane</keyword>
<feature type="transmembrane region" description="Helical" evidence="7">
    <location>
        <begin position="698"/>
        <end position="717"/>
    </location>
</feature>
<feature type="region of interest" description="Disordered" evidence="6">
    <location>
        <begin position="405"/>
        <end position="426"/>
    </location>
</feature>
<evidence type="ECO:0000313" key="9">
    <source>
        <dbReference type="Proteomes" id="UP000726737"/>
    </source>
</evidence>
<evidence type="ECO:0000256" key="6">
    <source>
        <dbReference type="SAM" id="MobiDB-lite"/>
    </source>
</evidence>
<feature type="transmembrane region" description="Helical" evidence="7">
    <location>
        <begin position="603"/>
        <end position="624"/>
    </location>
</feature>
<dbReference type="GO" id="GO:0016020">
    <property type="term" value="C:membrane"/>
    <property type="evidence" value="ECO:0007669"/>
    <property type="project" value="UniProtKB-SubCell"/>
</dbReference>
<dbReference type="InterPro" id="IPR002549">
    <property type="entry name" value="AI-2E-like"/>
</dbReference>
<evidence type="ECO:0000256" key="1">
    <source>
        <dbReference type="ARBA" id="ARBA00004141"/>
    </source>
</evidence>
<keyword evidence="5 7" id="KW-0472">Membrane</keyword>
<evidence type="ECO:0008006" key="10">
    <source>
        <dbReference type="Google" id="ProtNLM"/>
    </source>
</evidence>
<sequence length="747" mass="84027">MWTNTTIILPYWTPLFWAAALSVPLHSLKSYLVPVLYELLEHEFLDIFAFVSGDVAYFVFRFFLGRYVANAIKSLFQGYCHIIYLLCDGRPQNSKVLSSPTHQNVTKDGSWETERSYDNHRDLDVIDDDNDYELHPSYQTLVDKEPDQYARPPNSPSYLNLLRLVFIYILLQFGTPSELRAFANQLWSETEIGTTRQLNWLMILVLLHVTYKCLGRIVSALERVVYPDLTPEQQKERSILSTLPRKARRAMQMSLNSTLATLIVFATLATVGTLSAVLSIGVAHDVQGIVAQTHHRVMAFKDGVAHPGFNDNKTGHEKDTRRTFVYEADQALSQAYDAGVHWFDPIMRGAFPDLAWGVTDWARQFANVVVDMVDQPYSTGACEADLEQDMDLHTFFQQYTVNHSPLSGNDEPKSQTAQSDPTPLEQPELWTIPTLKSLGFTGIRSMKTSGFRPQTQPSRALNISQAKYLLSLVLGYKGFDGQTMLWGFNAFNDLLFRWILFLLTLLTFTGLKVSPLQRIGWIIDQTLASSSSFGSSKLSTDASPGRVLAKSTEFAITGTFLAMFKLAVYHTAFTVAWTHFLADQVTPLITVGSASYDFVAVKYAWLTSFFGIILTVFPIAPNWLVSVPAGVIHFYVYGQRPMEAIAMVGGHIIFATMVDGAVWDSHVIKNVRPGVSSAFWLGLWVFLGGMKWGTKGLLLGPVFFAAIPSIWAALIELRGKPRPSSKDDFLYDTTVMKGKKLQRRRRM</sequence>
<keyword evidence="9" id="KW-1185">Reference proteome</keyword>
<feature type="transmembrane region" description="Helical" evidence="7">
    <location>
        <begin position="7"/>
        <end position="27"/>
    </location>
</feature>
<evidence type="ECO:0000256" key="5">
    <source>
        <dbReference type="ARBA" id="ARBA00023136"/>
    </source>
</evidence>
<evidence type="ECO:0000256" key="3">
    <source>
        <dbReference type="ARBA" id="ARBA00022692"/>
    </source>
</evidence>
<evidence type="ECO:0000313" key="8">
    <source>
        <dbReference type="EMBL" id="KAG0248945.1"/>
    </source>
</evidence>
<comment type="similarity">
    <text evidence="2">Belongs to the autoinducer-2 exporter (AI-2E) (TC 2.A.86) family.</text>
</comment>
<comment type="subcellular location">
    <subcellularLocation>
        <location evidence="1">Membrane</location>
        <topology evidence="1">Multi-pass membrane protein</topology>
    </subcellularLocation>
</comment>
<feature type="transmembrane region" description="Helical" evidence="7">
    <location>
        <begin position="494"/>
        <end position="511"/>
    </location>
</feature>
<organism evidence="8 9">
    <name type="scientific">Mortierella polycephala</name>
    <dbReference type="NCBI Taxonomy" id="41804"/>
    <lineage>
        <taxon>Eukaryota</taxon>
        <taxon>Fungi</taxon>
        <taxon>Fungi incertae sedis</taxon>
        <taxon>Mucoromycota</taxon>
        <taxon>Mortierellomycotina</taxon>
        <taxon>Mortierellomycetes</taxon>
        <taxon>Mortierellales</taxon>
        <taxon>Mortierellaceae</taxon>
        <taxon>Mortierella</taxon>
    </lineage>
</organism>
<dbReference type="AlphaFoldDB" id="A0A9P6TWA5"/>
<dbReference type="Proteomes" id="UP000726737">
    <property type="component" value="Unassembled WGS sequence"/>
</dbReference>
<evidence type="ECO:0000256" key="4">
    <source>
        <dbReference type="ARBA" id="ARBA00022989"/>
    </source>
</evidence>
<feature type="transmembrane region" description="Helical" evidence="7">
    <location>
        <begin position="255"/>
        <end position="278"/>
    </location>
</feature>
<accession>A0A9P6TWA5</accession>
<dbReference type="OrthoDB" id="2375629at2759"/>
<feature type="transmembrane region" description="Helical" evidence="7">
    <location>
        <begin position="644"/>
        <end position="663"/>
    </location>
</feature>
<gene>
    <name evidence="8" type="ORF">BG011_009718</name>
</gene>
<dbReference type="PANTHER" id="PTHR21716:SF4">
    <property type="entry name" value="TRANSMEMBRANE PROTEIN 245"/>
    <property type="match status" value="1"/>
</dbReference>
<name>A0A9P6TWA5_9FUNG</name>
<reference evidence="8" key="1">
    <citation type="journal article" date="2020" name="Fungal Divers.">
        <title>Resolving the Mortierellaceae phylogeny through synthesis of multi-gene phylogenetics and phylogenomics.</title>
        <authorList>
            <person name="Vandepol N."/>
            <person name="Liber J."/>
            <person name="Desiro A."/>
            <person name="Na H."/>
            <person name="Kennedy M."/>
            <person name="Barry K."/>
            <person name="Grigoriev I.V."/>
            <person name="Miller A.N."/>
            <person name="O'Donnell K."/>
            <person name="Stajich J.E."/>
            <person name="Bonito G."/>
        </authorList>
    </citation>
    <scope>NUCLEOTIDE SEQUENCE</scope>
    <source>
        <strain evidence="8">KOD948</strain>
    </source>
</reference>
<evidence type="ECO:0000256" key="2">
    <source>
        <dbReference type="ARBA" id="ARBA00009773"/>
    </source>
</evidence>
<proteinExistence type="inferred from homology"/>
<protein>
    <recommendedName>
        <fullName evidence="10">Transmembrane protein</fullName>
    </recommendedName>
</protein>
<dbReference type="PANTHER" id="PTHR21716">
    <property type="entry name" value="TRANSMEMBRANE PROTEIN"/>
    <property type="match status" value="1"/>
</dbReference>
<keyword evidence="4 7" id="KW-1133">Transmembrane helix</keyword>
<dbReference type="EMBL" id="JAAAJA010000892">
    <property type="protein sequence ID" value="KAG0248945.1"/>
    <property type="molecule type" value="Genomic_DNA"/>
</dbReference>